<protein>
    <recommendedName>
        <fullName evidence="4">AMP-binding enzyme C-terminal domain-containing protein</fullName>
    </recommendedName>
</protein>
<dbReference type="RefSeq" id="WP_086614572.1">
    <property type="nucleotide sequence ID" value="NZ_MTPX02000019.1"/>
</dbReference>
<organism evidence="2 3">
    <name type="scientific">Actinomyces ruminis</name>
    <dbReference type="NCBI Taxonomy" id="1937003"/>
    <lineage>
        <taxon>Bacteria</taxon>
        <taxon>Bacillati</taxon>
        <taxon>Actinomycetota</taxon>
        <taxon>Actinomycetes</taxon>
        <taxon>Actinomycetales</taxon>
        <taxon>Actinomycetaceae</taxon>
        <taxon>Actinomyces</taxon>
    </lineage>
</organism>
<gene>
    <name evidence="2" type="ORF">BW737_002765</name>
</gene>
<feature type="region of interest" description="Disordered" evidence="1">
    <location>
        <begin position="115"/>
        <end position="145"/>
    </location>
</feature>
<evidence type="ECO:0000256" key="1">
    <source>
        <dbReference type="SAM" id="MobiDB-lite"/>
    </source>
</evidence>
<evidence type="ECO:0008006" key="4">
    <source>
        <dbReference type="Google" id="ProtNLM"/>
    </source>
</evidence>
<evidence type="ECO:0000313" key="3">
    <source>
        <dbReference type="Proteomes" id="UP000194577"/>
    </source>
</evidence>
<sequence length="145" mass="16023">MGERRPDLAPARGRRLRSRHAQLLGVRGTGWRAGPGGLIIATDEVGSLDDVAAAVAHYPALATARLVLLTERAELHDLGRAIDEDLVREVIAVPWTPGAIGERARAQIRRWMRDHLPDDDPRRRRDSNGRDHSALLERSPTTPTP</sequence>
<reference evidence="2 3" key="1">
    <citation type="submission" date="2017-10" db="EMBL/GenBank/DDBJ databases">
        <title>Draft genome sequence of cellulolytic Actinomyces sp CtC72 isolated from cattle rumen fluid.</title>
        <authorList>
            <person name="Joshi A.J."/>
            <person name="Vasudevan G."/>
            <person name="Lanjekar V.B."/>
            <person name="Hivarkar S."/>
            <person name="Engineer A."/>
            <person name="Pore S.D."/>
            <person name="Dhakephalkar P.K."/>
            <person name="Dagar S."/>
        </authorList>
    </citation>
    <scope>NUCLEOTIDE SEQUENCE [LARGE SCALE GENOMIC DNA]</scope>
    <source>
        <strain evidence="3">CtC72</strain>
    </source>
</reference>
<proteinExistence type="predicted"/>
<accession>A0ABX4MD57</accession>
<dbReference type="EMBL" id="MTPX02000019">
    <property type="protein sequence ID" value="PHP53425.1"/>
    <property type="molecule type" value="Genomic_DNA"/>
</dbReference>
<name>A0ABX4MD57_9ACTO</name>
<keyword evidence="3" id="KW-1185">Reference proteome</keyword>
<feature type="compositionally biased region" description="Basic and acidic residues" evidence="1">
    <location>
        <begin position="115"/>
        <end position="135"/>
    </location>
</feature>
<evidence type="ECO:0000313" key="2">
    <source>
        <dbReference type="EMBL" id="PHP53425.1"/>
    </source>
</evidence>
<dbReference type="Proteomes" id="UP000194577">
    <property type="component" value="Unassembled WGS sequence"/>
</dbReference>
<comment type="caution">
    <text evidence="2">The sequence shown here is derived from an EMBL/GenBank/DDBJ whole genome shotgun (WGS) entry which is preliminary data.</text>
</comment>